<evidence type="ECO:0008006" key="5">
    <source>
        <dbReference type="Google" id="ProtNLM"/>
    </source>
</evidence>
<evidence type="ECO:0000256" key="3">
    <source>
        <dbReference type="ARBA" id="ARBA00023145"/>
    </source>
</evidence>
<dbReference type="InterPro" id="IPR043137">
    <property type="entry name" value="GGT_ssub_C"/>
</dbReference>
<keyword evidence="2" id="KW-0378">Hydrolase</keyword>
<dbReference type="AlphaFoldDB" id="A0A382BIH4"/>
<dbReference type="Pfam" id="PF01019">
    <property type="entry name" value="G_glu_transpept"/>
    <property type="match status" value="1"/>
</dbReference>
<dbReference type="GO" id="GO:0016787">
    <property type="term" value="F:hydrolase activity"/>
    <property type="evidence" value="ECO:0007669"/>
    <property type="project" value="UniProtKB-KW"/>
</dbReference>
<proteinExistence type="predicted"/>
<dbReference type="InterPro" id="IPR029055">
    <property type="entry name" value="Ntn_hydrolases_N"/>
</dbReference>
<dbReference type="GO" id="GO:0016740">
    <property type="term" value="F:transferase activity"/>
    <property type="evidence" value="ECO:0007669"/>
    <property type="project" value="UniProtKB-KW"/>
</dbReference>
<evidence type="ECO:0000256" key="1">
    <source>
        <dbReference type="ARBA" id="ARBA00022679"/>
    </source>
</evidence>
<reference evidence="4" key="1">
    <citation type="submission" date="2018-05" db="EMBL/GenBank/DDBJ databases">
        <authorList>
            <person name="Lanie J.A."/>
            <person name="Ng W.-L."/>
            <person name="Kazmierczak K.M."/>
            <person name="Andrzejewski T.M."/>
            <person name="Davidsen T.M."/>
            <person name="Wayne K.J."/>
            <person name="Tettelin H."/>
            <person name="Glass J.I."/>
            <person name="Rusch D."/>
            <person name="Podicherti R."/>
            <person name="Tsui H.-C.T."/>
            <person name="Winkler M.E."/>
        </authorList>
    </citation>
    <scope>NUCLEOTIDE SEQUENCE</scope>
</reference>
<organism evidence="4">
    <name type="scientific">marine metagenome</name>
    <dbReference type="NCBI Taxonomy" id="408172"/>
    <lineage>
        <taxon>unclassified sequences</taxon>
        <taxon>metagenomes</taxon>
        <taxon>ecological metagenomes</taxon>
    </lineage>
</organism>
<sequence length="552" mass="59829">MKNLLILTMLFFASCANLAHQTDDIYQTPPKKKIARSSNGVVSAAHPLATNAAIKMLEAGGNAMDAAVAAAFTLSVVEPSMSGIGGRAQIIIYTPTGGVHGIDATTQAPAFYEFDDTAGVEYGYQTIAVPGVVKGLTDGLSEFGSLPLAKVMNPAISYAQNGFRLLPGEAFRQKSVNEVLKEFSGTWQYYLNKDSTAKKAGNWVIQSDLANVLKAISEKGPDVFYRGWIAQAMVRDVRQNGGFLTLESLENYRAEKSHIVAGSYRGFGIKALWLPAYGAITIEALQILEQLPVNLNEKREWARAIYHAVQAAYLDKKEQKNLDDAARFTSTSWAKKRALETLLMNGTVIDGSTTDKKDSIPEIQKDLDGHTSHLTVVDKNGMIVSLTQTIGPTMGSKVATPGLGFLYAQTMGGYLGEVEPNLRVPSHISPVIVFKDDKPLIALGAAGGSRIPSSIVNVISNIIDYKMPLSEALYAPRVHPLEEGINLEVVDGTRWNEDDSTYFSQLGYTVEMGRLPGKFGRIHAVMLDTLTGEWIGCADPDWEGTAESAGWK</sequence>
<dbReference type="EMBL" id="UINC01029905">
    <property type="protein sequence ID" value="SVB13429.1"/>
    <property type="molecule type" value="Genomic_DNA"/>
</dbReference>
<dbReference type="Gene3D" id="3.60.20.40">
    <property type="match status" value="1"/>
</dbReference>
<name>A0A382BIH4_9ZZZZ</name>
<accession>A0A382BIH4</accession>
<evidence type="ECO:0000313" key="4">
    <source>
        <dbReference type="EMBL" id="SVB13429.1"/>
    </source>
</evidence>
<dbReference type="PROSITE" id="PS51257">
    <property type="entry name" value="PROKAR_LIPOPROTEIN"/>
    <property type="match status" value="1"/>
</dbReference>
<gene>
    <name evidence="4" type="ORF">METZ01_LOCUS166283</name>
</gene>
<dbReference type="PANTHER" id="PTHR43199">
    <property type="entry name" value="GLUTATHIONE HYDROLASE"/>
    <property type="match status" value="1"/>
</dbReference>
<evidence type="ECO:0000256" key="2">
    <source>
        <dbReference type="ARBA" id="ARBA00022801"/>
    </source>
</evidence>
<dbReference type="SUPFAM" id="SSF56235">
    <property type="entry name" value="N-terminal nucleophile aminohydrolases (Ntn hydrolases)"/>
    <property type="match status" value="1"/>
</dbReference>
<dbReference type="PANTHER" id="PTHR43199:SF1">
    <property type="entry name" value="GLUTATHIONE HYDROLASE PROENZYME"/>
    <property type="match status" value="1"/>
</dbReference>
<keyword evidence="3" id="KW-0865">Zymogen</keyword>
<protein>
    <recommendedName>
        <fullName evidence="5">Gamma-glutamyltransferase</fullName>
    </recommendedName>
</protein>
<keyword evidence="1" id="KW-0808">Transferase</keyword>
<dbReference type="PRINTS" id="PR01210">
    <property type="entry name" value="GGTRANSPTASE"/>
</dbReference>
<dbReference type="InterPro" id="IPR051792">
    <property type="entry name" value="GGT_bact"/>
</dbReference>